<evidence type="ECO:0000313" key="3">
    <source>
        <dbReference type="Proteomes" id="UP001204144"/>
    </source>
</evidence>
<dbReference type="EMBL" id="RJUF01000173">
    <property type="protein sequence ID" value="MCP9764372.1"/>
    <property type="molecule type" value="Genomic_DNA"/>
</dbReference>
<accession>A0AAE3H3P9</accession>
<gene>
    <name evidence="2" type="ORF">EGI31_15615</name>
</gene>
<feature type="domain" description="Lipid/polyisoprenoid-binding YceI-like" evidence="1">
    <location>
        <begin position="39"/>
        <end position="208"/>
    </location>
</feature>
<dbReference type="SUPFAM" id="SSF101874">
    <property type="entry name" value="YceI-like"/>
    <property type="match status" value="1"/>
</dbReference>
<dbReference type="Proteomes" id="UP001204144">
    <property type="component" value="Unassembled WGS sequence"/>
</dbReference>
<comment type="caution">
    <text evidence="2">The sequence shown here is derived from an EMBL/GenBank/DDBJ whole genome shotgun (WGS) entry which is preliminary data.</text>
</comment>
<name>A0AAE3H3P9_9BACT</name>
<dbReference type="Pfam" id="PF04264">
    <property type="entry name" value="YceI"/>
    <property type="match status" value="1"/>
</dbReference>
<reference evidence="2 3" key="1">
    <citation type="submission" date="2018-11" db="EMBL/GenBank/DDBJ databases">
        <title>Novel bacteria species description.</title>
        <authorList>
            <person name="Han J.-H."/>
        </authorList>
    </citation>
    <scope>NUCLEOTIDE SEQUENCE [LARGE SCALE GENOMIC DNA]</scope>
    <source>
        <strain evidence="2 3">KCTC23259</strain>
    </source>
</reference>
<dbReference type="PANTHER" id="PTHR34406">
    <property type="entry name" value="PROTEIN YCEI"/>
    <property type="match status" value="1"/>
</dbReference>
<proteinExistence type="predicted"/>
<organism evidence="2 3">
    <name type="scientific">Lacihabitans soyangensis</name>
    <dbReference type="NCBI Taxonomy" id="869394"/>
    <lineage>
        <taxon>Bacteria</taxon>
        <taxon>Pseudomonadati</taxon>
        <taxon>Bacteroidota</taxon>
        <taxon>Cytophagia</taxon>
        <taxon>Cytophagales</taxon>
        <taxon>Leadbetterellaceae</taxon>
        <taxon>Lacihabitans</taxon>
    </lineage>
</organism>
<dbReference type="SMART" id="SM00867">
    <property type="entry name" value="YceI"/>
    <property type="match status" value="1"/>
</dbReference>
<dbReference type="AlphaFoldDB" id="A0AAE3H3P9"/>
<protein>
    <submittedName>
        <fullName evidence="2">YceI family protein</fullName>
    </submittedName>
</protein>
<dbReference type="InterPro" id="IPR007372">
    <property type="entry name" value="Lipid/polyisoprenoid-bd_YceI"/>
</dbReference>
<keyword evidence="3" id="KW-1185">Reference proteome</keyword>
<evidence type="ECO:0000259" key="1">
    <source>
        <dbReference type="SMART" id="SM00867"/>
    </source>
</evidence>
<dbReference type="Gene3D" id="2.40.128.110">
    <property type="entry name" value="Lipid/polyisoprenoid-binding, YceI-like"/>
    <property type="match status" value="1"/>
</dbReference>
<evidence type="ECO:0000313" key="2">
    <source>
        <dbReference type="EMBL" id="MCP9764372.1"/>
    </source>
</evidence>
<dbReference type="PANTHER" id="PTHR34406:SF1">
    <property type="entry name" value="PROTEIN YCEI"/>
    <property type="match status" value="1"/>
</dbReference>
<dbReference type="InterPro" id="IPR036761">
    <property type="entry name" value="TTHA0802/YceI-like_sf"/>
</dbReference>
<sequence length="215" mass="23710">MVFVFGESLHHQKSKKMKVKTILMLFIPAFVVGSLAYSQTKISARSAKVLISGNSTMHKWSSAVTKLNFSGDFSIVDGNLKKINAAVVRMEVSSMKSHQDSDLMDERTHKTLKAEKFPYITYEYTNTLSAETKGDLSTLKVNGNLTIGGVSKSVDLILKVVNLDNGDVQIKGSRKILMSNHGIKPPSFMAGAIKVDDEIEITFDVILKKINNVNI</sequence>